<proteinExistence type="predicted"/>
<evidence type="ECO:0000256" key="1">
    <source>
        <dbReference type="SAM" id="MobiDB-lite"/>
    </source>
</evidence>
<dbReference type="EMBL" id="GL629765">
    <property type="protein sequence ID" value="EFX03891.1"/>
    <property type="molecule type" value="Genomic_DNA"/>
</dbReference>
<feature type="compositionally biased region" description="Polar residues" evidence="1">
    <location>
        <begin position="25"/>
        <end position="34"/>
    </location>
</feature>
<dbReference type="GeneID" id="25981817"/>
<feature type="compositionally biased region" description="Acidic residues" evidence="1">
    <location>
        <begin position="279"/>
        <end position="289"/>
    </location>
</feature>
<dbReference type="eggNOG" id="ENOG502SW4P">
    <property type="taxonomic scope" value="Eukaryota"/>
</dbReference>
<sequence>MSGNKRAAVTATNKATTKKAKQISAAATKSSAQGNKAARNVPSSATTPDKRKRTAPSTDGPASSKTQKTKSLLAATSAVSSKNATVVPATPGMRVATSGASLEAVPNTASQDEHSQDEHVVPKVLFQQAKDGRGAAPSGQKTPSKSKAPKKASQQQQQPTLPLEPHAAVLADLRPRHDVLVLSVLSSSKMEKRIASVLSHLGKPSLATPPTPLGIVLLHARSADSGKLLSVAEIAKRRIREGFYREGVQSEDHTTALAWYQYNRLYDVQTEVKEGHSNEEEDENEDEDGFQPMPQQFRAAIGDATAKQTVTKTYMSIILSRVALPELLKHPDITCQASADPVEREYQSWMIPGA</sequence>
<gene>
    <name evidence="2" type="ORF">CMQ_819</name>
</gene>
<feature type="region of interest" description="Disordered" evidence="1">
    <location>
        <begin position="130"/>
        <end position="162"/>
    </location>
</feature>
<evidence type="ECO:0000313" key="2">
    <source>
        <dbReference type="EMBL" id="EFX03891.1"/>
    </source>
</evidence>
<dbReference type="HOGENOM" id="CLU_783145_0_0_1"/>
<feature type="region of interest" description="Disordered" evidence="1">
    <location>
        <begin position="1"/>
        <end position="84"/>
    </location>
</feature>
<feature type="compositionally biased region" description="Polar residues" evidence="1">
    <location>
        <begin position="55"/>
        <end position="70"/>
    </location>
</feature>
<feature type="compositionally biased region" description="Low complexity" evidence="1">
    <location>
        <begin position="1"/>
        <end position="15"/>
    </location>
</feature>
<organism evidence="3">
    <name type="scientific">Grosmannia clavigera (strain kw1407 / UAMH 11150)</name>
    <name type="common">Blue stain fungus</name>
    <name type="synonym">Graphiocladiella clavigera</name>
    <dbReference type="NCBI Taxonomy" id="655863"/>
    <lineage>
        <taxon>Eukaryota</taxon>
        <taxon>Fungi</taxon>
        <taxon>Dikarya</taxon>
        <taxon>Ascomycota</taxon>
        <taxon>Pezizomycotina</taxon>
        <taxon>Sordariomycetes</taxon>
        <taxon>Sordariomycetidae</taxon>
        <taxon>Ophiostomatales</taxon>
        <taxon>Ophiostomataceae</taxon>
        <taxon>Leptographium</taxon>
    </lineage>
</organism>
<reference evidence="2 3" key="1">
    <citation type="journal article" date="2011" name="Proc. Natl. Acad. Sci. U.S.A.">
        <title>Genome and transcriptome analyses of the mountain pine beetle-fungal symbiont Grosmannia clavigera, a lodgepole pine pathogen.</title>
        <authorList>
            <person name="DiGuistini S."/>
            <person name="Wang Y."/>
            <person name="Liao N.Y."/>
            <person name="Taylor G."/>
            <person name="Tanguay P."/>
            <person name="Feau N."/>
            <person name="Henrissat B."/>
            <person name="Chan S.K."/>
            <person name="Hesse-Orce U."/>
            <person name="Alamouti S.M."/>
            <person name="Tsui C.K.M."/>
            <person name="Docking R.T."/>
            <person name="Levasseur A."/>
            <person name="Haridas S."/>
            <person name="Robertson G."/>
            <person name="Birol I."/>
            <person name="Holt R.A."/>
            <person name="Marra M.A."/>
            <person name="Hamelin R.C."/>
            <person name="Hirst M."/>
            <person name="Jones S.J.M."/>
            <person name="Bohlmann J."/>
            <person name="Breuil C."/>
        </authorList>
    </citation>
    <scope>NUCLEOTIDE SEQUENCE [LARGE SCALE GENOMIC DNA]</scope>
    <source>
        <strain evidence="3">kw1407 / UAMH 11150</strain>
    </source>
</reference>
<dbReference type="Proteomes" id="UP000007796">
    <property type="component" value="Unassembled WGS sequence"/>
</dbReference>
<dbReference type="RefSeq" id="XP_014173373.1">
    <property type="nucleotide sequence ID" value="XM_014317898.1"/>
</dbReference>
<accession>F0XDV8</accession>
<dbReference type="AlphaFoldDB" id="F0XDV8"/>
<evidence type="ECO:0000313" key="3">
    <source>
        <dbReference type="Proteomes" id="UP000007796"/>
    </source>
</evidence>
<protein>
    <recommendedName>
        <fullName evidence="4">DNA/RNA-binding protein Alba-like domain-containing protein</fullName>
    </recommendedName>
</protein>
<feature type="region of interest" description="Disordered" evidence="1">
    <location>
        <begin position="272"/>
        <end position="291"/>
    </location>
</feature>
<dbReference type="OrthoDB" id="424402at2759"/>
<evidence type="ECO:0008006" key="4">
    <source>
        <dbReference type="Google" id="ProtNLM"/>
    </source>
</evidence>
<name>F0XDV8_GROCL</name>
<feature type="compositionally biased region" description="Low complexity" evidence="1">
    <location>
        <begin position="140"/>
        <end position="160"/>
    </location>
</feature>
<dbReference type="InParanoid" id="F0XDV8"/>
<keyword evidence="3" id="KW-1185">Reference proteome</keyword>